<reference evidence="2" key="1">
    <citation type="submission" date="2023-05" db="EMBL/GenBank/DDBJ databases">
        <title>Anaerotaeda fermentans gen. nov., sp. nov., a novel anaerobic planctomycete of the new family within the order Sedimentisphaerales isolated from Taman Peninsula, Russia.</title>
        <authorList>
            <person name="Khomyakova M.A."/>
            <person name="Merkel A.Y."/>
            <person name="Slobodkin A.I."/>
        </authorList>
    </citation>
    <scope>NUCLEOTIDE SEQUENCE</scope>
    <source>
        <strain evidence="2">M17dextr</strain>
    </source>
</reference>
<feature type="transmembrane region" description="Helical" evidence="1">
    <location>
        <begin position="95"/>
        <end position="114"/>
    </location>
</feature>
<feature type="transmembrane region" description="Helical" evidence="1">
    <location>
        <begin position="197"/>
        <end position="220"/>
    </location>
</feature>
<evidence type="ECO:0000313" key="2">
    <source>
        <dbReference type="EMBL" id="MDI6448409.1"/>
    </source>
</evidence>
<dbReference type="EMBL" id="JASCXX010000004">
    <property type="protein sequence ID" value="MDI6448409.1"/>
    <property type="molecule type" value="Genomic_DNA"/>
</dbReference>
<feature type="transmembrane region" description="Helical" evidence="1">
    <location>
        <begin position="153"/>
        <end position="177"/>
    </location>
</feature>
<sequence>MRDYLVNALKGMGIGTANVIPGVSGATIAIVTGVFEPLVNAIRSFDLIAMHLLGTGRFKALSQRVNLPLLVPLAIGLFAAIISFARLLEYLFGHYPVYIWAYFFGLILASVYFVGETVRPWTVVRVGLLLAGVAVAVAVTFLNPAVENRNPAYVFLCGVVAICGMILPGISGSFILILMGNYELIVFEAISQGRLSLLGPFLVGCAIGLAAFTHVLSWVLRVARHQTLAVLTGFIVGSLVTIWPWKTAIHRLTEAGEAVLKEGQPVVLRYRPVLPETLNAEVVIALLIMVAGIVSISITESVASRPKDRQ</sequence>
<dbReference type="PANTHER" id="PTHR37308:SF1">
    <property type="entry name" value="POLYPRENYL-PHOSPHATE TRANSPORTER"/>
    <property type="match status" value="1"/>
</dbReference>
<feature type="transmembrane region" description="Helical" evidence="1">
    <location>
        <begin position="282"/>
        <end position="303"/>
    </location>
</feature>
<feature type="transmembrane region" description="Helical" evidence="1">
    <location>
        <begin position="69"/>
        <end position="88"/>
    </location>
</feature>
<name>A0AAW6TVW6_9BACT</name>
<protein>
    <submittedName>
        <fullName evidence="2">DUF368 domain-containing protein</fullName>
    </submittedName>
</protein>
<keyword evidence="3" id="KW-1185">Reference proteome</keyword>
<feature type="transmembrane region" description="Helical" evidence="1">
    <location>
        <begin position="126"/>
        <end position="146"/>
    </location>
</feature>
<dbReference type="InterPro" id="IPR007163">
    <property type="entry name" value="VCA0040-like"/>
</dbReference>
<keyword evidence="1" id="KW-0472">Membrane</keyword>
<comment type="caution">
    <text evidence="2">The sequence shown here is derived from an EMBL/GenBank/DDBJ whole genome shotgun (WGS) entry which is preliminary data.</text>
</comment>
<keyword evidence="1" id="KW-0812">Transmembrane</keyword>
<feature type="transmembrane region" description="Helical" evidence="1">
    <location>
        <begin position="12"/>
        <end position="35"/>
    </location>
</feature>
<dbReference type="Pfam" id="PF04018">
    <property type="entry name" value="VCA0040-like"/>
    <property type="match status" value="1"/>
</dbReference>
<dbReference type="RefSeq" id="WP_349243814.1">
    <property type="nucleotide sequence ID" value="NZ_JASCXX010000004.1"/>
</dbReference>
<dbReference type="Proteomes" id="UP001431776">
    <property type="component" value="Unassembled WGS sequence"/>
</dbReference>
<keyword evidence="1" id="KW-1133">Transmembrane helix</keyword>
<dbReference type="AlphaFoldDB" id="A0AAW6TVW6"/>
<feature type="transmembrane region" description="Helical" evidence="1">
    <location>
        <begin position="227"/>
        <end position="245"/>
    </location>
</feature>
<organism evidence="2 3">
    <name type="scientific">Anaerobaca lacustris</name>
    <dbReference type="NCBI Taxonomy" id="3044600"/>
    <lineage>
        <taxon>Bacteria</taxon>
        <taxon>Pseudomonadati</taxon>
        <taxon>Planctomycetota</taxon>
        <taxon>Phycisphaerae</taxon>
        <taxon>Sedimentisphaerales</taxon>
        <taxon>Anaerobacaceae</taxon>
        <taxon>Anaerobaca</taxon>
    </lineage>
</organism>
<gene>
    <name evidence="2" type="ORF">QJ522_05085</name>
</gene>
<proteinExistence type="predicted"/>
<evidence type="ECO:0000313" key="3">
    <source>
        <dbReference type="Proteomes" id="UP001431776"/>
    </source>
</evidence>
<dbReference type="PANTHER" id="PTHR37308">
    <property type="entry name" value="INTEGRAL MEMBRANE PROTEIN"/>
    <property type="match status" value="1"/>
</dbReference>
<accession>A0AAW6TVW6</accession>
<evidence type="ECO:0000256" key="1">
    <source>
        <dbReference type="SAM" id="Phobius"/>
    </source>
</evidence>